<feature type="domain" description="SGNH hydrolase-type esterase" evidence="2">
    <location>
        <begin position="74"/>
        <end position="252"/>
    </location>
</feature>
<dbReference type="CDD" id="cd01836">
    <property type="entry name" value="FeeA_FeeB_like"/>
    <property type="match status" value="1"/>
</dbReference>
<dbReference type="GO" id="GO:0004622">
    <property type="term" value="F:phosphatidylcholine lysophospholipase activity"/>
    <property type="evidence" value="ECO:0007669"/>
    <property type="project" value="TreeGrafter"/>
</dbReference>
<accession>A0A917BHJ5</accession>
<evidence type="ECO:0000256" key="1">
    <source>
        <dbReference type="SAM" id="MobiDB-lite"/>
    </source>
</evidence>
<dbReference type="InterPro" id="IPR036514">
    <property type="entry name" value="SGNH_hydro_sf"/>
</dbReference>
<dbReference type="InterPro" id="IPR013830">
    <property type="entry name" value="SGNH_hydro"/>
</dbReference>
<feature type="region of interest" description="Disordered" evidence="1">
    <location>
        <begin position="289"/>
        <end position="357"/>
    </location>
</feature>
<gene>
    <name evidence="3" type="ORF">GCM10011519_14940</name>
</gene>
<dbReference type="PANTHER" id="PTHR30383">
    <property type="entry name" value="THIOESTERASE 1/PROTEASE 1/LYSOPHOSPHOLIPASE L1"/>
    <property type="match status" value="1"/>
</dbReference>
<dbReference type="PANTHER" id="PTHR30383:SF5">
    <property type="entry name" value="SGNH HYDROLASE-TYPE ESTERASE DOMAIN-CONTAINING PROTEIN"/>
    <property type="match status" value="1"/>
</dbReference>
<dbReference type="InterPro" id="IPR051532">
    <property type="entry name" value="Ester_Hydrolysis_Enzymes"/>
</dbReference>
<protein>
    <submittedName>
        <fullName evidence="3">Lipase</fullName>
    </submittedName>
</protein>
<organism evidence="3 4">
    <name type="scientific">Marmoricola endophyticus</name>
    <dbReference type="NCBI Taxonomy" id="2040280"/>
    <lineage>
        <taxon>Bacteria</taxon>
        <taxon>Bacillati</taxon>
        <taxon>Actinomycetota</taxon>
        <taxon>Actinomycetes</taxon>
        <taxon>Propionibacteriales</taxon>
        <taxon>Nocardioidaceae</taxon>
        <taxon>Marmoricola</taxon>
    </lineage>
</organism>
<reference evidence="3" key="1">
    <citation type="journal article" date="2014" name="Int. J. Syst. Evol. Microbiol.">
        <title>Complete genome sequence of Corynebacterium casei LMG S-19264T (=DSM 44701T), isolated from a smear-ripened cheese.</title>
        <authorList>
            <consortium name="US DOE Joint Genome Institute (JGI-PGF)"/>
            <person name="Walter F."/>
            <person name="Albersmeier A."/>
            <person name="Kalinowski J."/>
            <person name="Ruckert C."/>
        </authorList>
    </citation>
    <scope>NUCLEOTIDE SEQUENCE</scope>
    <source>
        <strain evidence="3">CGMCC 1.16067</strain>
    </source>
</reference>
<evidence type="ECO:0000313" key="3">
    <source>
        <dbReference type="EMBL" id="GGF42124.1"/>
    </source>
</evidence>
<dbReference type="AlphaFoldDB" id="A0A917BHJ5"/>
<dbReference type="Gene3D" id="3.40.50.1110">
    <property type="entry name" value="SGNH hydrolase"/>
    <property type="match status" value="1"/>
</dbReference>
<evidence type="ECO:0000259" key="2">
    <source>
        <dbReference type="Pfam" id="PF13472"/>
    </source>
</evidence>
<keyword evidence="4" id="KW-1185">Reference proteome</keyword>
<comment type="caution">
    <text evidence="3">The sequence shown here is derived from an EMBL/GenBank/DDBJ whole genome shotgun (WGS) entry which is preliminary data.</text>
</comment>
<proteinExistence type="predicted"/>
<sequence>MADDERTLLPRHPLARAAVAGGGGAAAAGVGLLGVAVAEARIARRVIGVTDDPVPDATGWYGGSRPRPALRIALLGDSSAAGYGVSRVQETPGAYLAAGVARWADRRVHLRAFCRVGARSSELAGQVERALERRHTPDVAVILIGANDVTHAVPVATSVRLIARAVHTLREAGVEVVVGTCPDLGTIRPIPPPLKQMVRLWSRRLAARQTVVTVREGGRSVSLGSILGPEFDAAPAVFFGPDRFHPSAKGYASLAAVLIPSVLSAVGAGPEDETHPAAQRGEGVLSVEQAAADAARNPGTEVGGSPHSPAGGGGRWATLRRRRRHAPEEGTPTEQEEQPGPEDAGDTASTTEPTVEERIVAHLDDATSRLDQIVVEELGPGV</sequence>
<reference evidence="3" key="2">
    <citation type="submission" date="2020-09" db="EMBL/GenBank/DDBJ databases">
        <authorList>
            <person name="Sun Q."/>
            <person name="Zhou Y."/>
        </authorList>
    </citation>
    <scope>NUCLEOTIDE SEQUENCE</scope>
    <source>
        <strain evidence="3">CGMCC 1.16067</strain>
    </source>
</reference>
<dbReference type="RefSeq" id="WP_188779209.1">
    <property type="nucleotide sequence ID" value="NZ_BMKQ01000001.1"/>
</dbReference>
<dbReference type="EMBL" id="BMKQ01000001">
    <property type="protein sequence ID" value="GGF42124.1"/>
    <property type="molecule type" value="Genomic_DNA"/>
</dbReference>
<dbReference type="Pfam" id="PF13472">
    <property type="entry name" value="Lipase_GDSL_2"/>
    <property type="match status" value="1"/>
</dbReference>
<evidence type="ECO:0000313" key="4">
    <source>
        <dbReference type="Proteomes" id="UP000649179"/>
    </source>
</evidence>
<name>A0A917BHJ5_9ACTN</name>
<dbReference type="SUPFAM" id="SSF52266">
    <property type="entry name" value="SGNH hydrolase"/>
    <property type="match status" value="1"/>
</dbReference>
<dbReference type="Proteomes" id="UP000649179">
    <property type="component" value="Unassembled WGS sequence"/>
</dbReference>
<feature type="compositionally biased region" description="Acidic residues" evidence="1">
    <location>
        <begin position="334"/>
        <end position="345"/>
    </location>
</feature>